<evidence type="ECO:0000256" key="3">
    <source>
        <dbReference type="ARBA" id="ARBA00022777"/>
    </source>
</evidence>
<dbReference type="GO" id="GO:0005634">
    <property type="term" value="C:nucleus"/>
    <property type="evidence" value="ECO:0007669"/>
    <property type="project" value="TreeGrafter"/>
</dbReference>
<evidence type="ECO:0000256" key="5">
    <source>
        <dbReference type="ARBA" id="ARBA00037982"/>
    </source>
</evidence>
<evidence type="ECO:0000256" key="4">
    <source>
        <dbReference type="ARBA" id="ARBA00022840"/>
    </source>
</evidence>
<reference evidence="8 9" key="1">
    <citation type="journal article" date="2015" name="Genome Announc.">
        <title>Draft Genome Sequence and Gene Annotation of the Entomopathogenic Fungus Verticillium hemipterigenum.</title>
        <authorList>
            <person name="Horn F."/>
            <person name="Habel A."/>
            <person name="Scharf D.H."/>
            <person name="Dworschak J."/>
            <person name="Brakhage A.A."/>
            <person name="Guthke R."/>
            <person name="Hertweck C."/>
            <person name="Linde J."/>
        </authorList>
    </citation>
    <scope>NUCLEOTIDE SEQUENCE [LARGE SCALE GENOMIC DNA]</scope>
</reference>
<feature type="region of interest" description="Disordered" evidence="6">
    <location>
        <begin position="317"/>
        <end position="443"/>
    </location>
</feature>
<feature type="compositionally biased region" description="Low complexity" evidence="6">
    <location>
        <begin position="577"/>
        <end position="591"/>
    </location>
</feature>
<sequence>MSFSNSSGGTLALPSPTHAHQIDVTSAVRTLRRSLSRSPSKFLSRTNSHSSDNSSSQLSPRTPSRRFGFTPQNAQQHRFVCHQQNHNEPQSAPPAAQRAAPATTTPHRAPLLTPLRASVKLSLRSAKSIKALSPASRHLARSRSSPKSPVKRPLTAAPDAANFQIFQSTTPTTSPIAERSPFRRIHHTAPGQENSLFSSRSTTPTESATKLNRHSLHLDVSGVSQSEFFKALDANDQTYMTTTTGALKRNDATMNLDHHSQGSPVAKRRSMYGVAGNASTDNLSIFGTNTTSSQSFDIHEDPASEYELFASPDVMDPAALASPSPSANVPKRSSSLRKSTLQQRYGDRGSLGRRNGERQLGQLAAEFSTPGRSRPRLSTDHFVPPQPPRESPFSSGTPLPNASIHFVDAKSHQPHPLSKSLVSSNSGGSLTEEETTPSAPLKFFDKPKAHPFSKSLPLNATRPTARPTHDHTKAVATPNHANRLWTAAFNSTGLISKVNRNPEEEADRKIAPPDTPCKKHSNPFATFPPPAVSGLKRRTNSRGSFSGLPSTPFNATPARLPETFGNGSKGLSIFQKGSNSLGNRRGSLLSLDGEDRKLFGDNTENLPVGDSDAPPTPTKNALPNSLSNLSEQSLESPSTNRTFALPVSAVKPPAFTEPSFASSIPADGRRTPQTPHEGLLPLDTSRLSISLPDNADFSMPPPVTPTTTDKDFRSSTSIFVTPVNVRTNNIDVDASLVSKFDRVEQVGKGEFSTVYRVTKLEITSQERRPSMTPSGSDNQLTTKGQVFAVKKSRHSYQGRKDRDAKLREAKILQALSHAEHVVHYVDDWEHNFHLYIQTEFCEEGTLERFLSNVGRGGRLDDFRIFKILQDLCLGLKEVHDAGFMHLDMKPANILVTFEGDLKIADFGLAQSCLTAESVDVEGDREYMSPEMLKGHVGKAADVFSLGLITLEVAANVVLPDNGPTWVALRSGDLSEVPSLTWTPSIEVQRDSAGNPTETVHSGDFTHDKVHSAGSLFGSFKATELQQPPEFMVEAYHPSSLDSIVRWMTAQEPGERPIVDQILDLEGLVWVSEHRNAPATVFEGSWGPAEVRPVSFSVDSDTEMTDI</sequence>
<feature type="compositionally biased region" description="Low complexity" evidence="6">
    <location>
        <begin position="317"/>
        <end position="327"/>
    </location>
</feature>
<dbReference type="HOGENOM" id="CLU_009707_0_0_1"/>
<feature type="region of interest" description="Disordered" evidence="6">
    <location>
        <begin position="499"/>
        <end position="639"/>
    </location>
</feature>
<keyword evidence="2" id="KW-0547">Nucleotide-binding</keyword>
<dbReference type="SUPFAM" id="SSF56112">
    <property type="entry name" value="Protein kinase-like (PK-like)"/>
    <property type="match status" value="1"/>
</dbReference>
<dbReference type="GO" id="GO:0110031">
    <property type="term" value="P:negative regulation of G2/MI transition of meiotic cell cycle"/>
    <property type="evidence" value="ECO:0007669"/>
    <property type="project" value="TreeGrafter"/>
</dbReference>
<dbReference type="Proteomes" id="UP000039046">
    <property type="component" value="Unassembled WGS sequence"/>
</dbReference>
<feature type="region of interest" description="Disordered" evidence="6">
    <location>
        <begin position="452"/>
        <end position="471"/>
    </location>
</feature>
<feature type="region of interest" description="Disordered" evidence="6">
    <location>
        <begin position="188"/>
        <end position="210"/>
    </location>
</feature>
<feature type="domain" description="Protein kinase" evidence="7">
    <location>
        <begin position="740"/>
        <end position="1070"/>
    </location>
</feature>
<evidence type="ECO:0000256" key="6">
    <source>
        <dbReference type="SAM" id="MobiDB-lite"/>
    </source>
</evidence>
<organism evidence="8 9">
    <name type="scientific">[Torrubiella] hemipterigena</name>
    <dbReference type="NCBI Taxonomy" id="1531966"/>
    <lineage>
        <taxon>Eukaryota</taxon>
        <taxon>Fungi</taxon>
        <taxon>Dikarya</taxon>
        <taxon>Ascomycota</taxon>
        <taxon>Pezizomycotina</taxon>
        <taxon>Sordariomycetes</taxon>
        <taxon>Hypocreomycetidae</taxon>
        <taxon>Hypocreales</taxon>
        <taxon>Clavicipitaceae</taxon>
        <taxon>Clavicipitaceae incertae sedis</taxon>
        <taxon>'Torrubiella' clade</taxon>
    </lineage>
</organism>
<feature type="compositionally biased region" description="Polar residues" evidence="6">
    <location>
        <begin position="191"/>
        <end position="210"/>
    </location>
</feature>
<feature type="compositionally biased region" description="Polar residues" evidence="6">
    <location>
        <begin position="331"/>
        <end position="343"/>
    </location>
</feature>
<dbReference type="STRING" id="1531966.A0A0A1TA76"/>
<comment type="similarity">
    <text evidence="5">Belongs to the protein kinase superfamily. Ser/Thr protein kinase family. GCN2 subfamily.</text>
</comment>
<gene>
    <name evidence="8" type="ORF">VHEMI07362</name>
</gene>
<dbReference type="AlphaFoldDB" id="A0A0A1TA76"/>
<dbReference type="PANTHER" id="PTHR11042">
    <property type="entry name" value="EUKARYOTIC TRANSLATION INITIATION FACTOR 2-ALPHA KINASE EIF2-ALPHA KINASE -RELATED"/>
    <property type="match status" value="1"/>
</dbReference>
<dbReference type="Pfam" id="PF00069">
    <property type="entry name" value="Pkinase"/>
    <property type="match status" value="1"/>
</dbReference>
<feature type="compositionally biased region" description="Low complexity" evidence="6">
    <location>
        <begin position="622"/>
        <end position="638"/>
    </location>
</feature>
<dbReference type="GO" id="GO:0005737">
    <property type="term" value="C:cytoplasm"/>
    <property type="evidence" value="ECO:0007669"/>
    <property type="project" value="TreeGrafter"/>
</dbReference>
<keyword evidence="3" id="KW-0418">Kinase</keyword>
<dbReference type="GO" id="GO:0004713">
    <property type="term" value="F:protein tyrosine kinase activity"/>
    <property type="evidence" value="ECO:0007669"/>
    <property type="project" value="TreeGrafter"/>
</dbReference>
<dbReference type="OrthoDB" id="5337378at2759"/>
<dbReference type="InterPro" id="IPR008271">
    <property type="entry name" value="Ser/Thr_kinase_AS"/>
</dbReference>
<feature type="region of interest" description="Disordered" evidence="6">
    <location>
        <begin position="130"/>
        <end position="160"/>
    </location>
</feature>
<keyword evidence="9" id="KW-1185">Reference proteome</keyword>
<dbReference type="PROSITE" id="PS50011">
    <property type="entry name" value="PROTEIN_KINASE_DOM"/>
    <property type="match status" value="1"/>
</dbReference>
<dbReference type="GO" id="GO:0005524">
    <property type="term" value="F:ATP binding"/>
    <property type="evidence" value="ECO:0007669"/>
    <property type="project" value="UniProtKB-KW"/>
</dbReference>
<dbReference type="EMBL" id="CDHN01000004">
    <property type="protein sequence ID" value="CEJ91664.1"/>
    <property type="molecule type" value="Genomic_DNA"/>
</dbReference>
<feature type="compositionally biased region" description="Low complexity" evidence="6">
    <location>
        <begin position="142"/>
        <end position="153"/>
    </location>
</feature>
<feature type="compositionally biased region" description="Polar residues" evidence="6">
    <location>
        <begin position="541"/>
        <end position="554"/>
    </location>
</feature>
<proteinExistence type="inferred from homology"/>
<keyword evidence="4" id="KW-0067">ATP-binding</keyword>
<dbReference type="InterPro" id="IPR050339">
    <property type="entry name" value="CC_SR_Kinase"/>
</dbReference>
<feature type="compositionally biased region" description="Low complexity" evidence="6">
    <location>
        <begin position="93"/>
        <end position="113"/>
    </location>
</feature>
<evidence type="ECO:0000313" key="8">
    <source>
        <dbReference type="EMBL" id="CEJ91664.1"/>
    </source>
</evidence>
<evidence type="ECO:0000313" key="9">
    <source>
        <dbReference type="Proteomes" id="UP000039046"/>
    </source>
</evidence>
<accession>A0A0A1TA76</accession>
<feature type="compositionally biased region" description="Low complexity" evidence="6">
    <location>
        <begin position="36"/>
        <end position="59"/>
    </location>
</feature>
<dbReference type="InterPro" id="IPR011009">
    <property type="entry name" value="Kinase-like_dom_sf"/>
</dbReference>
<dbReference type="SMART" id="SM00220">
    <property type="entry name" value="S_TKc"/>
    <property type="match status" value="1"/>
</dbReference>
<protein>
    <recommendedName>
        <fullName evidence="7">Protein kinase domain-containing protein</fullName>
    </recommendedName>
</protein>
<dbReference type="PROSITE" id="PS00108">
    <property type="entry name" value="PROTEIN_KINASE_ST"/>
    <property type="match status" value="1"/>
</dbReference>
<dbReference type="InterPro" id="IPR000719">
    <property type="entry name" value="Prot_kinase_dom"/>
</dbReference>
<feature type="region of interest" description="Disordered" evidence="6">
    <location>
        <begin position="656"/>
        <end position="712"/>
    </location>
</feature>
<feature type="compositionally biased region" description="Polar residues" evidence="6">
    <location>
        <begin position="771"/>
        <end position="783"/>
    </location>
</feature>
<feature type="region of interest" description="Disordered" evidence="6">
    <location>
        <begin position="764"/>
        <end position="783"/>
    </location>
</feature>
<name>A0A0A1TA76_9HYPO</name>
<dbReference type="Gene3D" id="3.30.200.20">
    <property type="entry name" value="Phosphorylase Kinase, domain 1"/>
    <property type="match status" value="1"/>
</dbReference>
<evidence type="ECO:0000259" key="7">
    <source>
        <dbReference type="PROSITE" id="PS50011"/>
    </source>
</evidence>
<dbReference type="PANTHER" id="PTHR11042:SF196">
    <property type="entry name" value="MITOSIS INHIBITOR PROTEIN KINASE SWE1"/>
    <property type="match status" value="1"/>
</dbReference>
<feature type="region of interest" description="Disordered" evidence="6">
    <location>
        <begin position="30"/>
        <end position="69"/>
    </location>
</feature>
<feature type="compositionally biased region" description="Basic and acidic residues" evidence="6">
    <location>
        <begin position="500"/>
        <end position="511"/>
    </location>
</feature>
<keyword evidence="1" id="KW-0808">Transferase</keyword>
<feature type="compositionally biased region" description="Low complexity" evidence="6">
    <location>
        <begin position="417"/>
        <end position="430"/>
    </location>
</feature>
<feature type="region of interest" description="Disordered" evidence="6">
    <location>
        <begin position="83"/>
        <end position="113"/>
    </location>
</feature>
<evidence type="ECO:0000256" key="2">
    <source>
        <dbReference type="ARBA" id="ARBA00022741"/>
    </source>
</evidence>
<evidence type="ECO:0000256" key="1">
    <source>
        <dbReference type="ARBA" id="ARBA00022679"/>
    </source>
</evidence>
<dbReference type="Gene3D" id="1.10.510.10">
    <property type="entry name" value="Transferase(Phosphotransferase) domain 1"/>
    <property type="match status" value="1"/>
</dbReference>